<dbReference type="Gene3D" id="3.40.50.880">
    <property type="match status" value="1"/>
</dbReference>
<dbReference type="SUPFAM" id="SSF52317">
    <property type="entry name" value="Class I glutamine amidotransferase-like"/>
    <property type="match status" value="1"/>
</dbReference>
<keyword evidence="1" id="KW-0677">Repeat</keyword>
<dbReference type="InterPro" id="IPR006287">
    <property type="entry name" value="DJ-1"/>
</dbReference>
<dbReference type="NCBIfam" id="TIGR01383">
    <property type="entry name" value="not_thiJ"/>
    <property type="match status" value="1"/>
</dbReference>
<dbReference type="InterPro" id="IPR002818">
    <property type="entry name" value="DJ-1/PfpI"/>
</dbReference>
<dbReference type="PANTHER" id="PTHR48094">
    <property type="entry name" value="PROTEIN/NUCLEIC ACID DEGLYCASE DJ-1-RELATED"/>
    <property type="match status" value="1"/>
</dbReference>
<organism evidence="3 4">
    <name type="scientific">Igneacidithiobacillus copahuensis</name>
    <dbReference type="NCBI Taxonomy" id="2724909"/>
    <lineage>
        <taxon>Bacteria</taxon>
        <taxon>Pseudomonadati</taxon>
        <taxon>Pseudomonadota</taxon>
        <taxon>Acidithiobacillia</taxon>
        <taxon>Acidithiobacillales</taxon>
        <taxon>Acidithiobacillaceae</taxon>
        <taxon>Igneacidithiobacillus</taxon>
    </lineage>
</organism>
<dbReference type="EMBL" id="JAAXYO010000090">
    <property type="protein sequence ID" value="MBU2787987.1"/>
    <property type="molecule type" value="Genomic_DNA"/>
</dbReference>
<accession>A0AAE3CJP3</accession>
<name>A0AAE3CJP3_9PROT</name>
<evidence type="ECO:0000313" key="3">
    <source>
        <dbReference type="EMBL" id="MBU2787987.1"/>
    </source>
</evidence>
<proteinExistence type="predicted"/>
<dbReference type="GO" id="GO:0006979">
    <property type="term" value="P:response to oxidative stress"/>
    <property type="evidence" value="ECO:0007669"/>
    <property type="project" value="TreeGrafter"/>
</dbReference>
<dbReference type="InterPro" id="IPR050325">
    <property type="entry name" value="Prot/Nucl_acid_deglycase"/>
</dbReference>
<reference evidence="3" key="1">
    <citation type="journal article" date="2021" name="ISME J.">
        <title>Genomic evolution of the class Acidithiobacillia: deep-branching Proteobacteria living in extreme acidic conditions.</title>
        <authorList>
            <person name="Moya-Beltran A."/>
            <person name="Beard S."/>
            <person name="Rojas-Villalobos C."/>
            <person name="Issotta F."/>
            <person name="Gallardo Y."/>
            <person name="Ulloa R."/>
            <person name="Giaveno A."/>
            <person name="Degli Esposti M."/>
            <person name="Johnson D.B."/>
            <person name="Quatrini R."/>
        </authorList>
    </citation>
    <scope>NUCLEOTIDE SEQUENCE</scope>
    <source>
        <strain evidence="3">VAN18-1</strain>
    </source>
</reference>
<comment type="caution">
    <text evidence="3">The sequence shown here is derived from an EMBL/GenBank/DDBJ whole genome shotgun (WGS) entry which is preliminary data.</text>
</comment>
<dbReference type="GO" id="GO:1903189">
    <property type="term" value="P:glyoxal metabolic process"/>
    <property type="evidence" value="ECO:0007669"/>
    <property type="project" value="TreeGrafter"/>
</dbReference>
<gene>
    <name evidence="3" type="ORF">HFQ13_07185</name>
</gene>
<dbReference type="FunFam" id="3.40.50.880:FF:000015">
    <property type="entry name" value="Protein DJ-1 homolog C"/>
    <property type="match status" value="1"/>
</dbReference>
<protein>
    <submittedName>
        <fullName evidence="3">DJ-1 family protein</fullName>
    </submittedName>
</protein>
<dbReference type="GO" id="GO:0005737">
    <property type="term" value="C:cytoplasm"/>
    <property type="evidence" value="ECO:0007669"/>
    <property type="project" value="UniProtKB-ARBA"/>
</dbReference>
<dbReference type="InterPro" id="IPR029062">
    <property type="entry name" value="Class_I_gatase-like"/>
</dbReference>
<dbReference type="PANTHER" id="PTHR48094:SF12">
    <property type="entry name" value="PARKINSON DISEASE PROTEIN 7 HOMOLOG"/>
    <property type="match status" value="1"/>
</dbReference>
<dbReference type="AlphaFoldDB" id="A0AAE3CJP3"/>
<dbReference type="Proteomes" id="UP001197378">
    <property type="component" value="Unassembled WGS sequence"/>
</dbReference>
<keyword evidence="4" id="KW-1185">Reference proteome</keyword>
<sequence length="195" mass="20597">MQGEKVAPVPKVVIPIADGCEEMEVVICADILRRAGAEVCLAGVDGTRAVTASRGVRLLPDCSWSECADAPMDLLLLPGGAGGVERLRQSTSLRNKIIERSAGAERVAAICAAPSLLAELDVLRNKKVTSYPGALDPQSTDYQFQTATVVVDGSLTSSRGPGTAMDFALDLVVQLFGRERGMAVETALQRPPVYL</sequence>
<dbReference type="CDD" id="cd03135">
    <property type="entry name" value="GATase1_DJ-1"/>
    <property type="match status" value="1"/>
</dbReference>
<evidence type="ECO:0000259" key="2">
    <source>
        <dbReference type="Pfam" id="PF01965"/>
    </source>
</evidence>
<dbReference type="Pfam" id="PF01965">
    <property type="entry name" value="DJ-1_PfpI"/>
    <property type="match status" value="1"/>
</dbReference>
<feature type="domain" description="DJ-1/PfpI" evidence="2">
    <location>
        <begin position="11"/>
        <end position="172"/>
    </location>
</feature>
<evidence type="ECO:0000256" key="1">
    <source>
        <dbReference type="ARBA" id="ARBA00022737"/>
    </source>
</evidence>
<evidence type="ECO:0000313" key="4">
    <source>
        <dbReference type="Proteomes" id="UP001197378"/>
    </source>
</evidence>